<gene>
    <name evidence="1" type="ORF">CcrSwift_gp046</name>
</gene>
<dbReference type="KEGG" id="vg:13996581"/>
<protein>
    <submittedName>
        <fullName evidence="1">Uncharacterized protein</fullName>
    </submittedName>
</protein>
<organism evidence="1 2">
    <name type="scientific">Caulobacter phage CcrSwift</name>
    <dbReference type="NCBI Taxonomy" id="2927984"/>
    <lineage>
        <taxon>Viruses</taxon>
        <taxon>Duplodnaviria</taxon>
        <taxon>Heunggongvirae</taxon>
        <taxon>Uroviricota</taxon>
        <taxon>Caudoviricetes</taxon>
        <taxon>Jeanschmidtviridae</taxon>
        <taxon>Shapirovirus</taxon>
        <taxon>Shapirovirus swift</taxon>
    </lineage>
</organism>
<reference evidence="1 2" key="1">
    <citation type="journal article" date="2012" name="BMC Genomics">
        <title>The Caulobacter crescentus phage phiCbK: genomics of a canonical phage.</title>
        <authorList>
            <person name="Gill J.J."/>
            <person name="Berry J.D."/>
            <person name="Russell W.K."/>
            <person name="Lessor L."/>
            <person name="Escobar Garcia D.A."/>
            <person name="Hernandez D."/>
            <person name="Kane A."/>
            <person name="Keene J."/>
            <person name="Maddox M."/>
            <person name="Martin R."/>
            <person name="Mohan S."/>
            <person name="Thorn A.M."/>
            <person name="Russell D.H."/>
            <person name="Young R."/>
        </authorList>
    </citation>
    <scope>NUCLEOTIDE SEQUENCE [LARGE SCALE GENOMIC DNA]</scope>
</reference>
<name>K4JSS7_9CAUD</name>
<evidence type="ECO:0000313" key="1">
    <source>
        <dbReference type="EMBL" id="AFU88364.1"/>
    </source>
</evidence>
<sequence>MSDDFDKRFDEKKAALDGAARGQLSLPFPGSSSASAEELIRRFSSLNPTPLPPFVLGAAVKLSDTPIQPAPREGHADEVFIDLPFDHKTVSDCKAKFVDDKKAFQGFPGEPVEEAAPKITIQVYLKNGQVREYDVDTQAAAREHAFEIIQTGYRAVDEADPCTLTHWPPHEIKKVKLKAAKPWTTQYFDRVRGT</sequence>
<proteinExistence type="predicted"/>
<dbReference type="EMBL" id="JX100809">
    <property type="protein sequence ID" value="AFU88364.1"/>
    <property type="molecule type" value="Genomic_DNA"/>
</dbReference>
<keyword evidence="2" id="KW-1185">Reference proteome</keyword>
<dbReference type="GeneID" id="13996581"/>
<dbReference type="Proteomes" id="UP000000460">
    <property type="component" value="Segment"/>
</dbReference>
<dbReference type="RefSeq" id="YP_006989779.1">
    <property type="nucleotide sequence ID" value="NC_019411.1"/>
</dbReference>
<evidence type="ECO:0000313" key="2">
    <source>
        <dbReference type="Proteomes" id="UP000000460"/>
    </source>
</evidence>
<accession>K4JSS7</accession>